<organism evidence="2 3">
    <name type="scientific">Chitinilyticum piscinae</name>
    <dbReference type="NCBI Taxonomy" id="2866724"/>
    <lineage>
        <taxon>Bacteria</taxon>
        <taxon>Pseudomonadati</taxon>
        <taxon>Pseudomonadota</taxon>
        <taxon>Betaproteobacteria</taxon>
        <taxon>Neisseriales</taxon>
        <taxon>Chitinibacteraceae</taxon>
        <taxon>Chitinilyticum</taxon>
    </lineage>
</organism>
<evidence type="ECO:0000313" key="3">
    <source>
        <dbReference type="Proteomes" id="UP000604481"/>
    </source>
</evidence>
<gene>
    <name evidence="2" type="ORF">INR99_00810</name>
</gene>
<name>A0A8J7FV96_9NEIS</name>
<dbReference type="AlphaFoldDB" id="A0A8J7FV96"/>
<dbReference type="RefSeq" id="WP_194114391.1">
    <property type="nucleotide sequence ID" value="NZ_JADFUA010000001.1"/>
</dbReference>
<evidence type="ECO:0000313" key="2">
    <source>
        <dbReference type="EMBL" id="MBE9607880.1"/>
    </source>
</evidence>
<dbReference type="EMBL" id="JADFUA010000001">
    <property type="protein sequence ID" value="MBE9607880.1"/>
    <property type="molecule type" value="Genomic_DNA"/>
</dbReference>
<sequence length="157" mass="17662">MTEDHVDPLTRLMTLSFDADALLHCGQEEGGPPGYNDGSFLRQWGLHPDATSFAVTLDEELVGALILWRHPDGNHVLGNMFVAPSRQGMGLGRAMWQFVENRYPDALSWATETPGFALRNHHFYQHVCGFTLTSIAHAGTADESWCLRKNYSPRRYD</sequence>
<dbReference type="GO" id="GO:0016747">
    <property type="term" value="F:acyltransferase activity, transferring groups other than amino-acyl groups"/>
    <property type="evidence" value="ECO:0007669"/>
    <property type="project" value="InterPro"/>
</dbReference>
<dbReference type="Proteomes" id="UP000604481">
    <property type="component" value="Unassembled WGS sequence"/>
</dbReference>
<dbReference type="Pfam" id="PF00583">
    <property type="entry name" value="Acetyltransf_1"/>
    <property type="match status" value="1"/>
</dbReference>
<proteinExistence type="predicted"/>
<keyword evidence="3" id="KW-1185">Reference proteome</keyword>
<protein>
    <submittedName>
        <fullName evidence="2">GNAT family N-acetyltransferase</fullName>
    </submittedName>
</protein>
<dbReference type="PROSITE" id="PS51186">
    <property type="entry name" value="GNAT"/>
    <property type="match status" value="1"/>
</dbReference>
<comment type="caution">
    <text evidence="2">The sequence shown here is derived from an EMBL/GenBank/DDBJ whole genome shotgun (WGS) entry which is preliminary data.</text>
</comment>
<evidence type="ECO:0000259" key="1">
    <source>
        <dbReference type="PROSITE" id="PS51186"/>
    </source>
</evidence>
<reference evidence="2 3" key="1">
    <citation type="submission" date="2020-10" db="EMBL/GenBank/DDBJ databases">
        <title>The genome sequence of Chitinilyticum litopenaei 4Y14.</title>
        <authorList>
            <person name="Liu Y."/>
        </authorList>
    </citation>
    <scope>NUCLEOTIDE SEQUENCE [LARGE SCALE GENOMIC DNA]</scope>
    <source>
        <strain evidence="2 3">4Y14</strain>
    </source>
</reference>
<dbReference type="Gene3D" id="3.40.630.30">
    <property type="match status" value="1"/>
</dbReference>
<dbReference type="CDD" id="cd04301">
    <property type="entry name" value="NAT_SF"/>
    <property type="match status" value="1"/>
</dbReference>
<feature type="domain" description="N-acetyltransferase" evidence="1">
    <location>
        <begin position="8"/>
        <end position="152"/>
    </location>
</feature>
<dbReference type="SUPFAM" id="SSF55729">
    <property type="entry name" value="Acyl-CoA N-acyltransferases (Nat)"/>
    <property type="match status" value="1"/>
</dbReference>
<dbReference type="InterPro" id="IPR000182">
    <property type="entry name" value="GNAT_dom"/>
</dbReference>
<accession>A0A8J7FV96</accession>
<dbReference type="InterPro" id="IPR016181">
    <property type="entry name" value="Acyl_CoA_acyltransferase"/>
</dbReference>